<reference evidence="2 3" key="1">
    <citation type="journal article" date="2021" name="Nat. Plants">
        <title>The Taxus genome provides insights into paclitaxel biosynthesis.</title>
        <authorList>
            <person name="Xiong X."/>
            <person name="Gou J."/>
            <person name="Liao Q."/>
            <person name="Li Y."/>
            <person name="Zhou Q."/>
            <person name="Bi G."/>
            <person name="Li C."/>
            <person name="Du R."/>
            <person name="Wang X."/>
            <person name="Sun T."/>
            <person name="Guo L."/>
            <person name="Liang H."/>
            <person name="Lu P."/>
            <person name="Wu Y."/>
            <person name="Zhang Z."/>
            <person name="Ro D.K."/>
            <person name="Shang Y."/>
            <person name="Huang S."/>
            <person name="Yan J."/>
        </authorList>
    </citation>
    <scope>NUCLEOTIDE SEQUENCE [LARGE SCALE GENOMIC DNA]</scope>
    <source>
        <strain evidence="2">Ta-2019</strain>
    </source>
</reference>
<comment type="caution">
    <text evidence="2">The sequence shown here is derived from an EMBL/GenBank/DDBJ whole genome shotgun (WGS) entry which is preliminary data.</text>
</comment>
<evidence type="ECO:0000256" key="1">
    <source>
        <dbReference type="SAM" id="MobiDB-lite"/>
    </source>
</evidence>
<proteinExistence type="predicted"/>
<dbReference type="EMBL" id="JAHRHJ020000001">
    <property type="protein sequence ID" value="KAH9329761.1"/>
    <property type="molecule type" value="Genomic_DNA"/>
</dbReference>
<name>A0AA38GV89_TAXCH</name>
<feature type="compositionally biased region" description="Basic and acidic residues" evidence="1">
    <location>
        <begin position="103"/>
        <end position="114"/>
    </location>
</feature>
<dbReference type="AlphaFoldDB" id="A0AA38GV89"/>
<feature type="compositionally biased region" description="Polar residues" evidence="1">
    <location>
        <begin position="45"/>
        <end position="61"/>
    </location>
</feature>
<dbReference type="Proteomes" id="UP000824469">
    <property type="component" value="Unassembled WGS sequence"/>
</dbReference>
<accession>A0AA38GV89</accession>
<keyword evidence="3" id="KW-1185">Reference proteome</keyword>
<feature type="non-terminal residue" evidence="2">
    <location>
        <position position="1"/>
    </location>
</feature>
<protein>
    <submittedName>
        <fullName evidence="2">Uncharacterized protein</fullName>
    </submittedName>
</protein>
<sequence length="114" mass="12353">LQEFRQKKLTKGNPAKTYDESKVPTEQVTSEQNDPDPDLELVTSVPLTQYECNEDSNTQDPASGRVEESRDGENIGLATDGLAMGEASSNVEPIDLGCPAEGVKQEKVDIDDGQ</sequence>
<feature type="region of interest" description="Disordered" evidence="1">
    <location>
        <begin position="1"/>
        <end position="114"/>
    </location>
</feature>
<evidence type="ECO:0000313" key="3">
    <source>
        <dbReference type="Proteomes" id="UP000824469"/>
    </source>
</evidence>
<organism evidence="2 3">
    <name type="scientific">Taxus chinensis</name>
    <name type="common">Chinese yew</name>
    <name type="synonym">Taxus wallichiana var. chinensis</name>
    <dbReference type="NCBI Taxonomy" id="29808"/>
    <lineage>
        <taxon>Eukaryota</taxon>
        <taxon>Viridiplantae</taxon>
        <taxon>Streptophyta</taxon>
        <taxon>Embryophyta</taxon>
        <taxon>Tracheophyta</taxon>
        <taxon>Spermatophyta</taxon>
        <taxon>Pinopsida</taxon>
        <taxon>Pinidae</taxon>
        <taxon>Conifers II</taxon>
        <taxon>Cupressales</taxon>
        <taxon>Taxaceae</taxon>
        <taxon>Taxus</taxon>
    </lineage>
</organism>
<feature type="non-terminal residue" evidence="2">
    <location>
        <position position="114"/>
    </location>
</feature>
<evidence type="ECO:0000313" key="2">
    <source>
        <dbReference type="EMBL" id="KAH9329761.1"/>
    </source>
</evidence>
<gene>
    <name evidence="2" type="ORF">KI387_001869</name>
</gene>